<organism evidence="1 2">
    <name type="scientific">Cryptolaemus montrouzieri</name>
    <dbReference type="NCBI Taxonomy" id="559131"/>
    <lineage>
        <taxon>Eukaryota</taxon>
        <taxon>Metazoa</taxon>
        <taxon>Ecdysozoa</taxon>
        <taxon>Arthropoda</taxon>
        <taxon>Hexapoda</taxon>
        <taxon>Insecta</taxon>
        <taxon>Pterygota</taxon>
        <taxon>Neoptera</taxon>
        <taxon>Endopterygota</taxon>
        <taxon>Coleoptera</taxon>
        <taxon>Polyphaga</taxon>
        <taxon>Cucujiformia</taxon>
        <taxon>Coccinelloidea</taxon>
        <taxon>Coccinellidae</taxon>
        <taxon>Scymninae</taxon>
        <taxon>Scymnini</taxon>
        <taxon>Cryptolaemus</taxon>
    </lineage>
</organism>
<keyword evidence="2" id="KW-1185">Reference proteome</keyword>
<reference evidence="1 2" key="1">
    <citation type="journal article" date="2021" name="BMC Biol.">
        <title>Horizontally acquired antibacterial genes associated with adaptive radiation of ladybird beetles.</title>
        <authorList>
            <person name="Li H.S."/>
            <person name="Tang X.F."/>
            <person name="Huang Y.H."/>
            <person name="Xu Z.Y."/>
            <person name="Chen M.L."/>
            <person name="Du X.Y."/>
            <person name="Qiu B.Y."/>
            <person name="Chen P.T."/>
            <person name="Zhang W."/>
            <person name="Slipinski A."/>
            <person name="Escalona H.E."/>
            <person name="Waterhouse R.M."/>
            <person name="Zwick A."/>
            <person name="Pang H."/>
        </authorList>
    </citation>
    <scope>NUCLEOTIDE SEQUENCE [LARGE SCALE GENOMIC DNA]</scope>
    <source>
        <strain evidence="1">SYSU2018</strain>
    </source>
</reference>
<sequence length="110" mass="12651">MFRVYSLDTKTFLYGLQLTLHIPPKPKHYKKCCLISTTYSSEIIKHMQVFEDTFAVHLPESATFLEYEDVGPQPFVFVGIFITFEPAENSIGVGRLYSLTHKNDFKIVKG</sequence>
<accession>A0ABD2P9Y3</accession>
<proteinExistence type="predicted"/>
<feature type="non-terminal residue" evidence="1">
    <location>
        <position position="110"/>
    </location>
</feature>
<dbReference type="EMBL" id="JABFTP020000185">
    <property type="protein sequence ID" value="KAL3287700.1"/>
    <property type="molecule type" value="Genomic_DNA"/>
</dbReference>
<name>A0ABD2P9Y3_9CUCU</name>
<evidence type="ECO:0000313" key="1">
    <source>
        <dbReference type="EMBL" id="KAL3287700.1"/>
    </source>
</evidence>
<dbReference type="Proteomes" id="UP001516400">
    <property type="component" value="Unassembled WGS sequence"/>
</dbReference>
<dbReference type="AlphaFoldDB" id="A0ABD2P9Y3"/>
<protein>
    <submittedName>
        <fullName evidence="1">Uncharacterized protein</fullName>
    </submittedName>
</protein>
<gene>
    <name evidence="1" type="ORF">HHI36_002166</name>
</gene>
<comment type="caution">
    <text evidence="1">The sequence shown here is derived from an EMBL/GenBank/DDBJ whole genome shotgun (WGS) entry which is preliminary data.</text>
</comment>
<evidence type="ECO:0000313" key="2">
    <source>
        <dbReference type="Proteomes" id="UP001516400"/>
    </source>
</evidence>